<sequence>MPDLTLMCNLRMCSIKEEVLKGKKDASKEKSMDVSFVQIELYNNSLAGHLTVKPSNLTALHQIYAPMNHFSFSIPNDILTIPNHENLRPYQNQLTDSITRTAASESKLLELHSLVSYILGSFPARLGAHFHLMSVKLFKKHLFVDIPRGIDVCCLLQELLLVEKDFTITLPSGLSIAEITTNDMEACGKATGSGNVFTIGVKIPGLKLIAKDDPSLCSQAVRCYVTKGFYTKFVINRDKVNITHGDRVKSLLKFNEPRVVAALEYDNGIFAPGRCTSCTVGGNSTTEPYIIAHNLILLHTTAEKV</sequence>
<gene>
    <name evidence="3" type="primary">BGLU26</name>
    <name evidence="3" type="ORF">MA16_Dca021836</name>
</gene>
<dbReference type="Gene3D" id="3.80.10.10">
    <property type="entry name" value="Ribonuclease Inhibitor"/>
    <property type="match status" value="1"/>
</dbReference>
<dbReference type="Proteomes" id="UP000233837">
    <property type="component" value="Unassembled WGS sequence"/>
</dbReference>
<dbReference type="InterPro" id="IPR017853">
    <property type="entry name" value="GH"/>
</dbReference>
<evidence type="ECO:0000313" key="4">
    <source>
        <dbReference type="Proteomes" id="UP000233837"/>
    </source>
</evidence>
<dbReference type="PANTHER" id="PTHR10353:SF28">
    <property type="entry name" value="BETA-GLUCOSIDASE 44"/>
    <property type="match status" value="1"/>
</dbReference>
<dbReference type="EMBL" id="KZ503427">
    <property type="protein sequence ID" value="PKU64404.1"/>
    <property type="molecule type" value="Genomic_DNA"/>
</dbReference>
<evidence type="ECO:0000313" key="3">
    <source>
        <dbReference type="EMBL" id="PKU64404.1"/>
    </source>
</evidence>
<evidence type="ECO:0000256" key="2">
    <source>
        <dbReference type="RuleBase" id="RU003690"/>
    </source>
</evidence>
<evidence type="ECO:0000256" key="1">
    <source>
        <dbReference type="ARBA" id="ARBA00010838"/>
    </source>
</evidence>
<dbReference type="Gene3D" id="3.20.20.80">
    <property type="entry name" value="Glycosidases"/>
    <property type="match status" value="1"/>
</dbReference>
<protein>
    <submittedName>
        <fullName evidence="3">Beta-glucosidase 26</fullName>
    </submittedName>
</protein>
<dbReference type="SUPFAM" id="SSF51445">
    <property type="entry name" value="(Trans)glycosidases"/>
    <property type="match status" value="1"/>
</dbReference>
<keyword evidence="4" id="KW-1185">Reference proteome</keyword>
<dbReference type="SUPFAM" id="SSF52058">
    <property type="entry name" value="L domain-like"/>
    <property type="match status" value="1"/>
</dbReference>
<dbReference type="AlphaFoldDB" id="A0A2I0VLW8"/>
<accession>A0A2I0VLW8</accession>
<dbReference type="GO" id="GO:0005975">
    <property type="term" value="P:carbohydrate metabolic process"/>
    <property type="evidence" value="ECO:0007669"/>
    <property type="project" value="InterPro"/>
</dbReference>
<dbReference type="InterPro" id="IPR032675">
    <property type="entry name" value="LRR_dom_sf"/>
</dbReference>
<dbReference type="Pfam" id="PF00232">
    <property type="entry name" value="Glyco_hydro_1"/>
    <property type="match status" value="1"/>
</dbReference>
<dbReference type="InterPro" id="IPR001360">
    <property type="entry name" value="Glyco_hydro_1"/>
</dbReference>
<organism evidence="3 4">
    <name type="scientific">Dendrobium catenatum</name>
    <dbReference type="NCBI Taxonomy" id="906689"/>
    <lineage>
        <taxon>Eukaryota</taxon>
        <taxon>Viridiplantae</taxon>
        <taxon>Streptophyta</taxon>
        <taxon>Embryophyta</taxon>
        <taxon>Tracheophyta</taxon>
        <taxon>Spermatophyta</taxon>
        <taxon>Magnoliopsida</taxon>
        <taxon>Liliopsida</taxon>
        <taxon>Asparagales</taxon>
        <taxon>Orchidaceae</taxon>
        <taxon>Epidendroideae</taxon>
        <taxon>Malaxideae</taxon>
        <taxon>Dendrobiinae</taxon>
        <taxon>Dendrobium</taxon>
    </lineage>
</organism>
<name>A0A2I0VLW8_9ASPA</name>
<reference evidence="3 4" key="2">
    <citation type="journal article" date="2017" name="Nature">
        <title>The Apostasia genome and the evolution of orchids.</title>
        <authorList>
            <person name="Zhang G.Q."/>
            <person name="Liu K.W."/>
            <person name="Li Z."/>
            <person name="Lohaus R."/>
            <person name="Hsiao Y.Y."/>
            <person name="Niu S.C."/>
            <person name="Wang J.Y."/>
            <person name="Lin Y.C."/>
            <person name="Xu Q."/>
            <person name="Chen L.J."/>
            <person name="Yoshida K."/>
            <person name="Fujiwara S."/>
            <person name="Wang Z.W."/>
            <person name="Zhang Y.Q."/>
            <person name="Mitsuda N."/>
            <person name="Wang M."/>
            <person name="Liu G.H."/>
            <person name="Pecoraro L."/>
            <person name="Huang H.X."/>
            <person name="Xiao X.J."/>
            <person name="Lin M."/>
            <person name="Wu X.Y."/>
            <person name="Wu W.L."/>
            <person name="Chen Y.Y."/>
            <person name="Chang S.B."/>
            <person name="Sakamoto S."/>
            <person name="Ohme-Takagi M."/>
            <person name="Yagi M."/>
            <person name="Zeng S.J."/>
            <person name="Shen C.Y."/>
            <person name="Yeh C.M."/>
            <person name="Luo Y.B."/>
            <person name="Tsai W.C."/>
            <person name="Van de Peer Y."/>
            <person name="Liu Z.J."/>
        </authorList>
    </citation>
    <scope>NUCLEOTIDE SEQUENCE [LARGE SCALE GENOMIC DNA]</scope>
    <source>
        <tissue evidence="3">The whole plant</tissue>
    </source>
</reference>
<comment type="similarity">
    <text evidence="1 2">Belongs to the glycosyl hydrolase 1 family.</text>
</comment>
<dbReference type="GO" id="GO:0008422">
    <property type="term" value="F:beta-glucosidase activity"/>
    <property type="evidence" value="ECO:0007669"/>
    <property type="project" value="TreeGrafter"/>
</dbReference>
<dbReference type="PANTHER" id="PTHR10353">
    <property type="entry name" value="GLYCOSYL HYDROLASE"/>
    <property type="match status" value="1"/>
</dbReference>
<proteinExistence type="inferred from homology"/>
<reference evidence="3 4" key="1">
    <citation type="journal article" date="2016" name="Sci. Rep.">
        <title>The Dendrobium catenatum Lindl. genome sequence provides insights into polysaccharide synthase, floral development and adaptive evolution.</title>
        <authorList>
            <person name="Zhang G.Q."/>
            <person name="Xu Q."/>
            <person name="Bian C."/>
            <person name="Tsai W.C."/>
            <person name="Yeh C.M."/>
            <person name="Liu K.W."/>
            <person name="Yoshida K."/>
            <person name="Zhang L.S."/>
            <person name="Chang S.B."/>
            <person name="Chen F."/>
            <person name="Shi Y."/>
            <person name="Su Y.Y."/>
            <person name="Zhang Y.Q."/>
            <person name="Chen L.J."/>
            <person name="Yin Y."/>
            <person name="Lin M."/>
            <person name="Huang H."/>
            <person name="Deng H."/>
            <person name="Wang Z.W."/>
            <person name="Zhu S.L."/>
            <person name="Zhao X."/>
            <person name="Deng C."/>
            <person name="Niu S.C."/>
            <person name="Huang J."/>
            <person name="Wang M."/>
            <person name="Liu G.H."/>
            <person name="Yang H.J."/>
            <person name="Xiao X.J."/>
            <person name="Hsiao Y.Y."/>
            <person name="Wu W.L."/>
            <person name="Chen Y.Y."/>
            <person name="Mitsuda N."/>
            <person name="Ohme-Takagi M."/>
            <person name="Luo Y.B."/>
            <person name="Van de Peer Y."/>
            <person name="Liu Z.J."/>
        </authorList>
    </citation>
    <scope>NUCLEOTIDE SEQUENCE [LARGE SCALE GENOMIC DNA]</scope>
    <source>
        <tissue evidence="3">The whole plant</tissue>
    </source>
</reference>